<gene>
    <name evidence="1" type="ORF">GSMUA_204090.1</name>
</gene>
<evidence type="ECO:0000313" key="3">
    <source>
        <dbReference type="Proteomes" id="UP000012960"/>
    </source>
</evidence>
<dbReference type="EMBL" id="HG996468">
    <property type="protein sequence ID" value="CAG1848823.1"/>
    <property type="molecule type" value="Genomic_DNA"/>
</dbReference>
<organism evidence="2 3">
    <name type="scientific">Musa acuminata subsp. malaccensis</name>
    <name type="common">Wild banana</name>
    <name type="synonym">Musa malaccensis</name>
    <dbReference type="NCBI Taxonomy" id="214687"/>
    <lineage>
        <taxon>Eukaryota</taxon>
        <taxon>Viridiplantae</taxon>
        <taxon>Streptophyta</taxon>
        <taxon>Embryophyta</taxon>
        <taxon>Tracheophyta</taxon>
        <taxon>Spermatophyta</taxon>
        <taxon>Magnoliopsida</taxon>
        <taxon>Liliopsida</taxon>
        <taxon>Zingiberales</taxon>
        <taxon>Musaceae</taxon>
        <taxon>Musa</taxon>
    </lineage>
</organism>
<dbReference type="InterPro" id="IPR007750">
    <property type="entry name" value="DUF674"/>
</dbReference>
<sequence length="462" mass="51042">MAEEELDVRLLVDKKHERVVLAESSKDFVDTLLSFLTLPAGTVVRLLGKRASLGCMDHLYQSVEKLDTEHLQTRACKAMLLSPVSASHRRCENLKLRADDKWPQKFFSCPKCGFPPKGSGMFSLVPDTLCACGRIMVQQRDVHLGKKHSGANGVDGVFVKGGAMFLVTDDLRVAESSVENALAVFRRYGIQDGNGLEERFVKIGRSRILKLLERSLVSRTPLTDVFLETSSTSDFEDVIDLTYISEGGRPCRNDMASESKEMVVRLLRDKSNDDVIYAEGGEDFVDLLFSFLTLPLGSLVRLSGGSSSIGSVDNLYRSVEQLGDYIRSENCKLELIAPKLASSFSCDVLVSLLGLEEDNSCISSDVTGVEAKVFAVNPKSLLPSKELGGAYMKGPRKFLITDTMDVSPFNSREALDLVFSKDVYFENLREETVTLGEAEALKLLKACWVSSRTLTDAFAKFF</sequence>
<evidence type="ECO:0000313" key="1">
    <source>
        <dbReference type="EMBL" id="CAG1848823.1"/>
    </source>
</evidence>
<dbReference type="Gramene" id="Ma03_t01150.1">
    <property type="protein sequence ID" value="Ma03_p01150.1"/>
    <property type="gene ID" value="Ma03_g01150"/>
</dbReference>
<dbReference type="Pfam" id="PF05056">
    <property type="entry name" value="DUF674"/>
    <property type="match status" value="1"/>
</dbReference>
<reference evidence="2" key="2">
    <citation type="submission" date="2021-05" db="UniProtKB">
        <authorList>
            <consortium name="EnsemblPlants"/>
        </authorList>
    </citation>
    <scope>IDENTIFICATION</scope>
    <source>
        <strain evidence="2">subsp. malaccensis</strain>
    </source>
</reference>
<dbReference type="AlphaFoldDB" id="A0A804I768"/>
<evidence type="ECO:0000313" key="2">
    <source>
        <dbReference type="EnsemblPlants" id="Ma03_p01150.1"/>
    </source>
</evidence>
<dbReference type="PANTHER" id="PTHR33103:SF27">
    <property type="entry name" value="OS04G0594700 PROTEIN"/>
    <property type="match status" value="1"/>
</dbReference>
<dbReference type="OMA" id="NIFRTHA"/>
<keyword evidence="3" id="KW-1185">Reference proteome</keyword>
<dbReference type="EnsemblPlants" id="Ma03_t01150.1">
    <property type="protein sequence ID" value="Ma03_p01150.1"/>
    <property type="gene ID" value="Ma03_g01150"/>
</dbReference>
<protein>
    <submittedName>
        <fullName evidence="1">(wild Malaysian banana) hypothetical protein</fullName>
    </submittedName>
</protein>
<name>A0A804I768_MUSAM</name>
<dbReference type="Proteomes" id="UP000012960">
    <property type="component" value="Unplaced"/>
</dbReference>
<dbReference type="FunCoup" id="A0A804I768">
    <property type="interactions" value="91"/>
</dbReference>
<dbReference type="PANTHER" id="PTHR33103">
    <property type="entry name" value="OS01G0153900 PROTEIN"/>
    <property type="match status" value="1"/>
</dbReference>
<proteinExistence type="predicted"/>
<accession>A0A804I768</accession>
<reference evidence="1" key="1">
    <citation type="submission" date="2021-03" db="EMBL/GenBank/DDBJ databases">
        <authorList>
            <consortium name="Genoscope - CEA"/>
            <person name="William W."/>
        </authorList>
    </citation>
    <scope>NUCLEOTIDE SEQUENCE</scope>
    <source>
        <strain evidence="1">Doubled-haploid Pahang</strain>
    </source>
</reference>
<dbReference type="OrthoDB" id="1277335at2759"/>